<keyword evidence="1" id="KW-0560">Oxidoreductase</keyword>
<feature type="domain" description="NAD-dependent epimerase/dehydratase" evidence="3">
    <location>
        <begin position="4"/>
        <end position="255"/>
    </location>
</feature>
<evidence type="ECO:0000256" key="1">
    <source>
        <dbReference type="ARBA" id="ARBA00023002"/>
    </source>
</evidence>
<proteinExistence type="inferred from homology"/>
<keyword evidence="5" id="KW-1185">Reference proteome</keyword>
<evidence type="ECO:0000313" key="5">
    <source>
        <dbReference type="Proteomes" id="UP000054321"/>
    </source>
</evidence>
<dbReference type="Pfam" id="PF01370">
    <property type="entry name" value="Epimerase"/>
    <property type="match status" value="1"/>
</dbReference>
<dbReference type="SUPFAM" id="SSF51735">
    <property type="entry name" value="NAD(P)-binding Rossmann-fold domains"/>
    <property type="match status" value="1"/>
</dbReference>
<sequence>MPIVLVTSASGFIAAHILNTFLDSGYNVRGTVRSIASAEHVRQSHAKYLDRLSFVIVEDITKPGAFDEAVKDVDGVIHTQSPFWLKVENNERDLLIPAIQGTIGILESIHKHNSRVKRIVITSSFAALTDLSRGQWPEHTYSEADWNPATYNEAKVGNGAFAYCASKSLAEKAAWDFVEKNRPSFTVSTILPPVVYGPNVHHIRDLAHLNESSAMFYSLMNGSRSDVPPTGFWAIVDVRDAALAHRIAYEKPEAASQRYFVTAGNFSFQQICDILRSEVPELRSKVPEGNAGELLPPVYKVNNEKAQRELGIQFKPLKEIVVATAHNFLKLEKILGQL</sequence>
<evidence type="ECO:0000313" key="4">
    <source>
        <dbReference type="EMBL" id="KIM95596.1"/>
    </source>
</evidence>
<reference evidence="5" key="2">
    <citation type="submission" date="2015-01" db="EMBL/GenBank/DDBJ databases">
        <title>Evolutionary Origins and Diversification of the Mycorrhizal Mutualists.</title>
        <authorList>
            <consortium name="DOE Joint Genome Institute"/>
            <consortium name="Mycorrhizal Genomics Consortium"/>
            <person name="Kohler A."/>
            <person name="Kuo A."/>
            <person name="Nagy L.G."/>
            <person name="Floudas D."/>
            <person name="Copeland A."/>
            <person name="Barry K.W."/>
            <person name="Cichocki N."/>
            <person name="Veneault-Fourrey C."/>
            <person name="LaButti K."/>
            <person name="Lindquist E.A."/>
            <person name="Lipzen A."/>
            <person name="Lundell T."/>
            <person name="Morin E."/>
            <person name="Murat C."/>
            <person name="Riley R."/>
            <person name="Ohm R."/>
            <person name="Sun H."/>
            <person name="Tunlid A."/>
            <person name="Henrissat B."/>
            <person name="Grigoriev I.V."/>
            <person name="Hibbett D.S."/>
            <person name="Martin F."/>
        </authorList>
    </citation>
    <scope>NUCLEOTIDE SEQUENCE [LARGE SCALE GENOMIC DNA]</scope>
    <source>
        <strain evidence="5">Zn</strain>
    </source>
</reference>
<dbReference type="AlphaFoldDB" id="A0A0C3GZF3"/>
<dbReference type="HOGENOM" id="CLU_007383_9_2_1"/>
<dbReference type="EMBL" id="KN832886">
    <property type="protein sequence ID" value="KIM95596.1"/>
    <property type="molecule type" value="Genomic_DNA"/>
</dbReference>
<name>A0A0C3GZF3_OIDMZ</name>
<reference evidence="4 5" key="1">
    <citation type="submission" date="2014-04" db="EMBL/GenBank/DDBJ databases">
        <authorList>
            <consortium name="DOE Joint Genome Institute"/>
            <person name="Kuo A."/>
            <person name="Martino E."/>
            <person name="Perotto S."/>
            <person name="Kohler A."/>
            <person name="Nagy L.G."/>
            <person name="Floudas D."/>
            <person name="Copeland A."/>
            <person name="Barry K.W."/>
            <person name="Cichocki N."/>
            <person name="Veneault-Fourrey C."/>
            <person name="LaButti K."/>
            <person name="Lindquist E.A."/>
            <person name="Lipzen A."/>
            <person name="Lundell T."/>
            <person name="Morin E."/>
            <person name="Murat C."/>
            <person name="Sun H."/>
            <person name="Tunlid A."/>
            <person name="Henrissat B."/>
            <person name="Grigoriev I.V."/>
            <person name="Hibbett D.S."/>
            <person name="Martin F."/>
            <person name="Nordberg H.P."/>
            <person name="Cantor M.N."/>
            <person name="Hua S.X."/>
        </authorList>
    </citation>
    <scope>NUCLEOTIDE SEQUENCE [LARGE SCALE GENOMIC DNA]</scope>
    <source>
        <strain evidence="4 5">Zn</strain>
    </source>
</reference>
<dbReference type="Proteomes" id="UP000054321">
    <property type="component" value="Unassembled WGS sequence"/>
</dbReference>
<gene>
    <name evidence="4" type="ORF">OIDMADRAFT_106257</name>
</gene>
<protein>
    <recommendedName>
        <fullName evidence="3">NAD-dependent epimerase/dehydratase domain-containing protein</fullName>
    </recommendedName>
</protein>
<dbReference type="PANTHER" id="PTHR10366">
    <property type="entry name" value="NAD DEPENDENT EPIMERASE/DEHYDRATASE"/>
    <property type="match status" value="1"/>
</dbReference>
<dbReference type="FunFam" id="3.40.50.720:FF:000191">
    <property type="entry name" value="Methylglyoxal reductase (NADPH-dependent)"/>
    <property type="match status" value="1"/>
</dbReference>
<accession>A0A0C3GZF3</accession>
<dbReference type="InterPro" id="IPR001509">
    <property type="entry name" value="Epimerase_deHydtase"/>
</dbReference>
<evidence type="ECO:0000256" key="2">
    <source>
        <dbReference type="ARBA" id="ARBA00023445"/>
    </source>
</evidence>
<dbReference type="Gene3D" id="3.40.50.720">
    <property type="entry name" value="NAD(P)-binding Rossmann-like Domain"/>
    <property type="match status" value="1"/>
</dbReference>
<dbReference type="FunCoup" id="A0A0C3GZF3">
    <property type="interactions" value="290"/>
</dbReference>
<dbReference type="OrthoDB" id="2735536at2759"/>
<dbReference type="InParanoid" id="A0A0C3GZF3"/>
<comment type="similarity">
    <text evidence="2">Belongs to the NAD(P)-dependent epimerase/dehydratase family. Dihydroflavonol-4-reductase subfamily.</text>
</comment>
<dbReference type="CDD" id="cd05227">
    <property type="entry name" value="AR_SDR_e"/>
    <property type="match status" value="1"/>
</dbReference>
<dbReference type="InterPro" id="IPR050425">
    <property type="entry name" value="NAD(P)_dehydrat-like"/>
</dbReference>
<dbReference type="InterPro" id="IPR036291">
    <property type="entry name" value="NAD(P)-bd_dom_sf"/>
</dbReference>
<organism evidence="4 5">
    <name type="scientific">Oidiodendron maius (strain Zn)</name>
    <dbReference type="NCBI Taxonomy" id="913774"/>
    <lineage>
        <taxon>Eukaryota</taxon>
        <taxon>Fungi</taxon>
        <taxon>Dikarya</taxon>
        <taxon>Ascomycota</taxon>
        <taxon>Pezizomycotina</taxon>
        <taxon>Leotiomycetes</taxon>
        <taxon>Leotiomycetes incertae sedis</taxon>
        <taxon>Myxotrichaceae</taxon>
        <taxon>Oidiodendron</taxon>
    </lineage>
</organism>
<evidence type="ECO:0000259" key="3">
    <source>
        <dbReference type="Pfam" id="PF01370"/>
    </source>
</evidence>
<dbReference type="GO" id="GO:0016616">
    <property type="term" value="F:oxidoreductase activity, acting on the CH-OH group of donors, NAD or NADP as acceptor"/>
    <property type="evidence" value="ECO:0007669"/>
    <property type="project" value="TreeGrafter"/>
</dbReference>
<dbReference type="PANTHER" id="PTHR10366:SF564">
    <property type="entry name" value="STEROL-4-ALPHA-CARBOXYLATE 3-DEHYDROGENASE, DECARBOXYLATING"/>
    <property type="match status" value="1"/>
</dbReference>
<dbReference type="STRING" id="913774.A0A0C3GZF3"/>